<evidence type="ECO:0000256" key="6">
    <source>
        <dbReference type="ARBA" id="ARBA00022448"/>
    </source>
</evidence>
<keyword evidence="10 18" id="KW-1278">Translocase</keyword>
<evidence type="ECO:0000256" key="1">
    <source>
        <dbReference type="ARBA" id="ARBA00003257"/>
    </source>
</evidence>
<keyword evidence="12 18" id="KW-1133">Transmembrane helix</keyword>
<geneLocation type="mitochondrion" evidence="20"/>
<dbReference type="GO" id="GO:0008137">
    <property type="term" value="F:NADH dehydrogenase (ubiquinone) activity"/>
    <property type="evidence" value="ECO:0007669"/>
    <property type="project" value="UniProtKB-EC"/>
</dbReference>
<name>A0A346RIZ4_9CUCU</name>
<evidence type="ECO:0000313" key="20">
    <source>
        <dbReference type="EMBL" id="AXS66041.1"/>
    </source>
</evidence>
<evidence type="ECO:0000256" key="5">
    <source>
        <dbReference type="ARBA" id="ARBA00021008"/>
    </source>
</evidence>
<feature type="transmembrane region" description="Helical" evidence="18">
    <location>
        <begin position="230"/>
        <end position="250"/>
    </location>
</feature>
<comment type="similarity">
    <text evidence="3 18">Belongs to the complex I subunit 2 family.</text>
</comment>
<evidence type="ECO:0000256" key="12">
    <source>
        <dbReference type="ARBA" id="ARBA00022989"/>
    </source>
</evidence>
<reference evidence="20" key="1">
    <citation type="journal article" date="2018" name="J. ISSAAS">
        <title>The contribution of mitochondrial metagenomics to large-scale data mining and phylogenetic analysis of Coleoptera.</title>
        <authorList>
            <person name="Miller K."/>
            <person name="Linard B."/>
            <person name="Motyka M."/>
            <person name="Bocek M."/>
            <person name="Vogler A.P."/>
        </authorList>
    </citation>
    <scope>NUCLEOTIDE SEQUENCE</scope>
</reference>
<dbReference type="PANTHER" id="PTHR46552:SF1">
    <property type="entry name" value="NADH-UBIQUINONE OXIDOREDUCTASE CHAIN 2"/>
    <property type="match status" value="1"/>
</dbReference>
<keyword evidence="13 18" id="KW-0520">NAD</keyword>
<dbReference type="GO" id="GO:0006120">
    <property type="term" value="P:mitochondrial electron transport, NADH to ubiquinone"/>
    <property type="evidence" value="ECO:0007669"/>
    <property type="project" value="InterPro"/>
</dbReference>
<evidence type="ECO:0000259" key="19">
    <source>
        <dbReference type="Pfam" id="PF00361"/>
    </source>
</evidence>
<keyword evidence="14 18" id="KW-0830">Ubiquinone</keyword>
<comment type="catalytic activity">
    <reaction evidence="17 18">
        <text>a ubiquinone + NADH + 5 H(+)(in) = a ubiquinol + NAD(+) + 4 H(+)(out)</text>
        <dbReference type="Rhea" id="RHEA:29091"/>
        <dbReference type="Rhea" id="RHEA-COMP:9565"/>
        <dbReference type="Rhea" id="RHEA-COMP:9566"/>
        <dbReference type="ChEBI" id="CHEBI:15378"/>
        <dbReference type="ChEBI" id="CHEBI:16389"/>
        <dbReference type="ChEBI" id="CHEBI:17976"/>
        <dbReference type="ChEBI" id="CHEBI:57540"/>
        <dbReference type="ChEBI" id="CHEBI:57945"/>
        <dbReference type="EC" id="7.1.1.2"/>
    </reaction>
</comment>
<dbReference type="EC" id="7.1.1.2" evidence="4 18"/>
<feature type="domain" description="NADH:quinone oxidoreductase/Mrp antiporter transmembrane" evidence="19">
    <location>
        <begin position="17"/>
        <end position="278"/>
    </location>
</feature>
<evidence type="ECO:0000256" key="17">
    <source>
        <dbReference type="ARBA" id="ARBA00049551"/>
    </source>
</evidence>
<dbReference type="Pfam" id="PF00361">
    <property type="entry name" value="Proton_antipo_M"/>
    <property type="match status" value="1"/>
</dbReference>
<feature type="transmembrane region" description="Helical" evidence="18">
    <location>
        <begin position="270"/>
        <end position="289"/>
    </location>
</feature>
<keyword evidence="16 18" id="KW-0472">Membrane</keyword>
<evidence type="ECO:0000256" key="14">
    <source>
        <dbReference type="ARBA" id="ARBA00023075"/>
    </source>
</evidence>
<sequence>MIFFNFIILGTLITISSYSWMSMWMGLEINLLSIIPLINSSKNCYSTEASLKYFLTQTLASLILMFAIIMMLLSIEFISPLMNQSMLLVMNSSLLTKLGAAPFHFWMPEVMEGLSWTNCMIMFTWQKIAPMILIMNNKYNSKFLMLITISSILMSSISMMNQISLRKIMTFSSINHIGWMIAAMMTNFSIWSIYFMTYSFLTIMLTMLFKWTKSFYIKQLSNSMNNQKAVKILLMCNFLSLGGLPPFWGFLPKWMIINTLLWNNLIIESLVMIILTLISLFVYIQLSYLTLIMNTEEPKINQYKPQNKIINSLSLISLTAIISVTFILNSF</sequence>
<keyword evidence="9 18" id="KW-0999">Mitochondrion inner membrane</keyword>
<dbReference type="InterPro" id="IPR001750">
    <property type="entry name" value="ND/Mrp_TM"/>
</dbReference>
<keyword evidence="8 18" id="KW-0812">Transmembrane</keyword>
<evidence type="ECO:0000256" key="3">
    <source>
        <dbReference type="ARBA" id="ARBA00007012"/>
    </source>
</evidence>
<dbReference type="PRINTS" id="PR01436">
    <property type="entry name" value="NADHDHGNASE2"/>
</dbReference>
<dbReference type="EMBL" id="MG193465">
    <property type="protein sequence ID" value="AXS66041.1"/>
    <property type="molecule type" value="Genomic_DNA"/>
</dbReference>
<comment type="function">
    <text evidence="1">Core subunit of the mitochondrial membrane respiratory chain NADH dehydrogenase (Complex I) that is believed to belong to the minimal assembly required for catalysis. Complex I functions in the transfer of electrons from NADH to the respiratory chain. The immediate electron acceptor for the enzyme is believed to be ubiquinone.</text>
</comment>
<proteinExistence type="inferred from homology"/>
<dbReference type="GO" id="GO:0005743">
    <property type="term" value="C:mitochondrial inner membrane"/>
    <property type="evidence" value="ECO:0007669"/>
    <property type="project" value="UniProtKB-SubCell"/>
</dbReference>
<dbReference type="InterPro" id="IPR050175">
    <property type="entry name" value="Complex_I_Subunit_2"/>
</dbReference>
<protein>
    <recommendedName>
        <fullName evidence="5 18">NADH-ubiquinone oxidoreductase chain 2</fullName>
        <ecNumber evidence="4 18">7.1.1.2</ecNumber>
    </recommendedName>
</protein>
<keyword evidence="7 18" id="KW-0679">Respiratory chain</keyword>
<evidence type="ECO:0000256" key="11">
    <source>
        <dbReference type="ARBA" id="ARBA00022982"/>
    </source>
</evidence>
<comment type="subcellular location">
    <subcellularLocation>
        <location evidence="2 18">Mitochondrion inner membrane</location>
        <topology evidence="2 18">Multi-pass membrane protein</topology>
    </subcellularLocation>
</comment>
<accession>A0A346RIZ4</accession>
<keyword evidence="15 18" id="KW-0496">Mitochondrion</keyword>
<evidence type="ECO:0000256" key="16">
    <source>
        <dbReference type="ARBA" id="ARBA00023136"/>
    </source>
</evidence>
<dbReference type="AlphaFoldDB" id="A0A346RIZ4"/>
<evidence type="ECO:0000256" key="9">
    <source>
        <dbReference type="ARBA" id="ARBA00022792"/>
    </source>
</evidence>
<evidence type="ECO:0000256" key="8">
    <source>
        <dbReference type="ARBA" id="ARBA00022692"/>
    </source>
</evidence>
<feature type="transmembrane region" description="Helical" evidence="18">
    <location>
        <begin position="177"/>
        <end position="209"/>
    </location>
</feature>
<feature type="transmembrane region" description="Helical" evidence="18">
    <location>
        <begin position="53"/>
        <end position="75"/>
    </location>
</feature>
<organism evidence="20">
    <name type="scientific">Tenebrionoidea sp. 19 KM-2017</name>
    <dbReference type="NCBI Taxonomy" id="2219474"/>
    <lineage>
        <taxon>Eukaryota</taxon>
        <taxon>Metazoa</taxon>
        <taxon>Ecdysozoa</taxon>
        <taxon>Arthropoda</taxon>
        <taxon>Hexapoda</taxon>
        <taxon>Insecta</taxon>
        <taxon>Pterygota</taxon>
        <taxon>Neoptera</taxon>
        <taxon>Endopterygota</taxon>
        <taxon>Coleoptera</taxon>
        <taxon>Polyphaga</taxon>
        <taxon>Cucujiformia</taxon>
    </lineage>
</organism>
<comment type="function">
    <text evidence="18">Core subunit of the mitochondrial membrane respiratory chain NADH dehydrogenase (Complex I) which catalyzes electron transfer from NADH through the respiratory chain, using ubiquinone as an electron acceptor. Essential for the catalytic activity and assembly of complex I.</text>
</comment>
<evidence type="ECO:0000256" key="10">
    <source>
        <dbReference type="ARBA" id="ARBA00022967"/>
    </source>
</evidence>
<evidence type="ECO:0000256" key="4">
    <source>
        <dbReference type="ARBA" id="ARBA00012944"/>
    </source>
</evidence>
<feature type="transmembrane region" description="Helical" evidence="18">
    <location>
        <begin position="7"/>
        <end position="27"/>
    </location>
</feature>
<dbReference type="InterPro" id="IPR003917">
    <property type="entry name" value="NADH_UbQ_OxRdtase_chain2"/>
</dbReference>
<feature type="transmembrane region" description="Helical" evidence="18">
    <location>
        <begin position="309"/>
        <end position="328"/>
    </location>
</feature>
<evidence type="ECO:0000256" key="13">
    <source>
        <dbReference type="ARBA" id="ARBA00023027"/>
    </source>
</evidence>
<dbReference type="PANTHER" id="PTHR46552">
    <property type="entry name" value="NADH-UBIQUINONE OXIDOREDUCTASE CHAIN 2"/>
    <property type="match status" value="1"/>
</dbReference>
<feature type="transmembrane region" description="Helical" evidence="18">
    <location>
        <begin position="143"/>
        <end position="165"/>
    </location>
</feature>
<keyword evidence="6" id="KW-0813">Transport</keyword>
<evidence type="ECO:0000256" key="7">
    <source>
        <dbReference type="ARBA" id="ARBA00022660"/>
    </source>
</evidence>
<evidence type="ECO:0000256" key="18">
    <source>
        <dbReference type="RuleBase" id="RU003403"/>
    </source>
</evidence>
<evidence type="ECO:0000256" key="2">
    <source>
        <dbReference type="ARBA" id="ARBA00004448"/>
    </source>
</evidence>
<gene>
    <name evidence="20" type="primary">nad2</name>
</gene>
<evidence type="ECO:0000256" key="15">
    <source>
        <dbReference type="ARBA" id="ARBA00023128"/>
    </source>
</evidence>
<keyword evidence="11 18" id="KW-0249">Electron transport</keyword>